<dbReference type="STRING" id="714315.GCA_000516535_00398"/>
<dbReference type="RefSeq" id="WP_026737035.1">
    <property type="nucleotide sequence ID" value="NZ_AP019822.1"/>
</dbReference>
<organism evidence="1 2">
    <name type="scientific">Pseudoleptotrichia goodfellowii</name>
    <dbReference type="NCBI Taxonomy" id="157692"/>
    <lineage>
        <taxon>Bacteria</taxon>
        <taxon>Fusobacteriati</taxon>
        <taxon>Fusobacteriota</taxon>
        <taxon>Fusobacteriia</taxon>
        <taxon>Fusobacteriales</taxon>
        <taxon>Leptotrichiaceae</taxon>
        <taxon>Pseudoleptotrichia</taxon>
    </lineage>
</organism>
<dbReference type="KEGG" id="lgo:JCM16774_0386"/>
<reference evidence="1 2" key="1">
    <citation type="submission" date="2019-07" db="EMBL/GenBank/DDBJ databases">
        <title>Complete Genome Sequence of Leptotrichia goodfellowii Strain JCM 16774.</title>
        <authorList>
            <person name="Watanabe S."/>
            <person name="Cui L."/>
        </authorList>
    </citation>
    <scope>NUCLEOTIDE SEQUENCE [LARGE SCALE GENOMIC DNA]</scope>
    <source>
        <strain evidence="1 2">JCM16774</strain>
    </source>
</reference>
<evidence type="ECO:0000313" key="2">
    <source>
        <dbReference type="Proteomes" id="UP000321606"/>
    </source>
</evidence>
<dbReference type="AlphaFoldDB" id="A0A510JBH4"/>
<sequence>MEKKYHKSRKFLIIVLALVFLNSVVTLKLRAYQRNQNLTAIKMELKNRYTEKIFIDIENKSRKEDMWLLIGINMLSLGVIVGFDRFGVFEETDDTVKANKKKVVDGIKMLL</sequence>
<name>A0A510JBH4_9FUSO</name>
<dbReference type="OrthoDB" id="80875at2"/>
<protein>
    <submittedName>
        <fullName evidence="1">Uncharacterized protein</fullName>
    </submittedName>
</protein>
<gene>
    <name evidence="1" type="ORF">JCM16774_0386</name>
</gene>
<dbReference type="Proteomes" id="UP000321606">
    <property type="component" value="Chromosome"/>
</dbReference>
<evidence type="ECO:0000313" key="1">
    <source>
        <dbReference type="EMBL" id="BBM35473.1"/>
    </source>
</evidence>
<dbReference type="EMBL" id="AP019822">
    <property type="protein sequence ID" value="BBM35473.1"/>
    <property type="molecule type" value="Genomic_DNA"/>
</dbReference>
<accession>A0A510JBH4</accession>
<proteinExistence type="predicted"/>